<accession>A0ABU8V6U0</accession>
<evidence type="ECO:0000313" key="2">
    <source>
        <dbReference type="EMBL" id="MEJ8676508.1"/>
    </source>
</evidence>
<dbReference type="Proteomes" id="UP001224516">
    <property type="component" value="Unassembled WGS sequence"/>
</dbReference>
<organism evidence="2 3">
    <name type="scientific">Chromobacterium amazonense</name>
    <dbReference type="NCBI Taxonomy" id="1382803"/>
    <lineage>
        <taxon>Bacteria</taxon>
        <taxon>Pseudomonadati</taxon>
        <taxon>Pseudomonadota</taxon>
        <taxon>Betaproteobacteria</taxon>
        <taxon>Neisseriales</taxon>
        <taxon>Chromobacteriaceae</taxon>
        <taxon>Chromobacterium</taxon>
    </lineage>
</organism>
<protein>
    <submittedName>
        <fullName evidence="2">DUF4123 domain-containing protein</fullName>
    </submittedName>
</protein>
<dbReference type="Pfam" id="PF13503">
    <property type="entry name" value="DUF4123"/>
    <property type="match status" value="1"/>
</dbReference>
<evidence type="ECO:0000313" key="3">
    <source>
        <dbReference type="Proteomes" id="UP001224516"/>
    </source>
</evidence>
<gene>
    <name evidence="2" type="ORF">QCL97_017390</name>
</gene>
<proteinExistence type="predicted"/>
<comment type="caution">
    <text evidence="2">The sequence shown here is derived from an EMBL/GenBank/DDBJ whole genome shotgun (WGS) entry which is preliminary data.</text>
</comment>
<reference evidence="2 3" key="1">
    <citation type="submission" date="2023-12" db="EMBL/GenBank/DDBJ databases">
        <title>Evaluation and characterization of a potential secondary metabolite violacein from indigenous Chromobacterium amazonense SAM215.</title>
        <authorList>
            <person name="Tarafdar M.R."/>
            <person name="Abedin S.M."/>
            <person name="Atiqua A."/>
            <person name="Saha A."/>
            <person name="Khan S.N."/>
        </authorList>
    </citation>
    <scope>NUCLEOTIDE SEQUENCE [LARGE SCALE GENOMIC DNA]</scope>
    <source>
        <strain evidence="2 3">SAM215</strain>
    </source>
</reference>
<evidence type="ECO:0000259" key="1">
    <source>
        <dbReference type="Pfam" id="PF13503"/>
    </source>
</evidence>
<name>A0ABU8V6U0_9NEIS</name>
<dbReference type="RefSeq" id="WP_307912663.1">
    <property type="nucleotide sequence ID" value="NZ_JAVFJF020000048.1"/>
</dbReference>
<sequence>MDKSDAQRLEAQLRSKMETESEAMNWYALLDAGFDYGRGQLRFPGTAWPLYCQPEWGELRDASPLLIEASWEAPHVLPKLLRHCQGRPMLAFVASELDAQALCDAWQRCLQVETDDGQGYLLRFADTRIASALPQALHPASWQRLCAPLRQWLIVDRVGNIQPLTLPQERTPANEEDPWVLSDGEMAALLQESLPDTLADQLHDHFPERLPPSGAQLHGWLQRAGQQLAEQGVENAPDQLTLAVAVCLSRGRLLDDARLPPLLADCAAQNMALSDGLAELLEADEYARE</sequence>
<dbReference type="InterPro" id="IPR025391">
    <property type="entry name" value="DUF4123"/>
</dbReference>
<keyword evidence="3" id="KW-1185">Reference proteome</keyword>
<dbReference type="EMBL" id="JAVFJF020000048">
    <property type="protein sequence ID" value="MEJ8676508.1"/>
    <property type="molecule type" value="Genomic_DNA"/>
</dbReference>
<feature type="domain" description="DUF4123" evidence="1">
    <location>
        <begin position="26"/>
        <end position="143"/>
    </location>
</feature>